<dbReference type="PANTHER" id="PTHR23179:SF3">
    <property type="entry name" value="RHO GTPASE-ACTIVATING PROTEIN 20"/>
    <property type="match status" value="1"/>
</dbReference>
<dbReference type="InterPro" id="IPR047887">
    <property type="entry name" value="ARHGAP20_PH"/>
</dbReference>
<accession>A0A3P6NV83</accession>
<organism evidence="2 3">
    <name type="scientific">Anisakis simplex</name>
    <name type="common">Herring worm</name>
    <dbReference type="NCBI Taxonomy" id="6269"/>
    <lineage>
        <taxon>Eukaryota</taxon>
        <taxon>Metazoa</taxon>
        <taxon>Ecdysozoa</taxon>
        <taxon>Nematoda</taxon>
        <taxon>Chromadorea</taxon>
        <taxon>Rhabditida</taxon>
        <taxon>Spirurina</taxon>
        <taxon>Ascaridomorpha</taxon>
        <taxon>Ascaridoidea</taxon>
        <taxon>Anisakidae</taxon>
        <taxon>Anisakis</taxon>
        <taxon>Anisakis simplex complex</taxon>
    </lineage>
</organism>
<feature type="domain" description="ARHGAP20 PH" evidence="1">
    <location>
        <begin position="24"/>
        <end position="75"/>
    </location>
</feature>
<dbReference type="AlphaFoldDB" id="A0A3P6NV83"/>
<evidence type="ECO:0000313" key="2">
    <source>
        <dbReference type="EMBL" id="VDK20083.1"/>
    </source>
</evidence>
<keyword evidence="3" id="KW-1185">Reference proteome</keyword>
<dbReference type="PANTHER" id="PTHR23179">
    <property type="entry name" value="T-CELL ACTIVATION RHO GTPASE ACTIVATING PROTEIN-RELATED"/>
    <property type="match status" value="1"/>
</dbReference>
<name>A0A3P6NV83_ANISI</name>
<dbReference type="Gene3D" id="2.30.29.30">
    <property type="entry name" value="Pleckstrin-homology domain (PH domain)/Phosphotyrosine-binding domain (PTB)"/>
    <property type="match status" value="1"/>
</dbReference>
<dbReference type="SUPFAM" id="SSF50729">
    <property type="entry name" value="PH domain-like"/>
    <property type="match status" value="1"/>
</dbReference>
<evidence type="ECO:0000259" key="1">
    <source>
        <dbReference type="Pfam" id="PF22286"/>
    </source>
</evidence>
<gene>
    <name evidence="2" type="ORF">ASIM_LOCUS2523</name>
</gene>
<sequence length="221" mass="25220">MFIFVCCIGCNEARFFLNSHIISFRAANSYKLKEKVRLDRLWIASNNCPHSFLIGWPICNFIAHFASEDEKTKWQQLLTEGIERSRAKIQPKSTTLPILIRIDGRNQITIEQTSGDVLMDLINMLSIRHCDDLELLFDSGGYESEIVLQGPENVFCVVLESVKRTGYRLSEVQFERLDTFPLIQCRLVLTTASASRSNAAHSFVTQFKFVVFSIACDLLNT</sequence>
<evidence type="ECO:0000313" key="3">
    <source>
        <dbReference type="Proteomes" id="UP000267096"/>
    </source>
</evidence>
<dbReference type="InterPro" id="IPR011993">
    <property type="entry name" value="PH-like_dom_sf"/>
</dbReference>
<dbReference type="GO" id="GO:0005096">
    <property type="term" value="F:GTPase activator activity"/>
    <property type="evidence" value="ECO:0007669"/>
    <property type="project" value="TreeGrafter"/>
</dbReference>
<dbReference type="OrthoDB" id="9994905at2759"/>
<reference evidence="2 3" key="1">
    <citation type="submission" date="2018-11" db="EMBL/GenBank/DDBJ databases">
        <authorList>
            <consortium name="Pathogen Informatics"/>
        </authorList>
    </citation>
    <scope>NUCLEOTIDE SEQUENCE [LARGE SCALE GENOMIC DNA]</scope>
</reference>
<dbReference type="Proteomes" id="UP000267096">
    <property type="component" value="Unassembled WGS sequence"/>
</dbReference>
<dbReference type="Pfam" id="PF22286">
    <property type="entry name" value="RHG20_PH"/>
    <property type="match status" value="1"/>
</dbReference>
<protein>
    <recommendedName>
        <fullName evidence="1">ARHGAP20 PH domain-containing protein</fullName>
    </recommendedName>
</protein>
<proteinExistence type="predicted"/>
<dbReference type="EMBL" id="UYRR01003422">
    <property type="protein sequence ID" value="VDK20083.1"/>
    <property type="molecule type" value="Genomic_DNA"/>
</dbReference>